<evidence type="ECO:0000313" key="1">
    <source>
        <dbReference type="EMBL" id="QHU04832.1"/>
    </source>
</evidence>
<protein>
    <submittedName>
        <fullName evidence="1">Uncharacterized protein</fullName>
    </submittedName>
</protein>
<proteinExistence type="predicted"/>
<name>A0A6C0JGR6_9ZZZZ</name>
<dbReference type="EMBL" id="MN740404">
    <property type="protein sequence ID" value="QHU04832.1"/>
    <property type="molecule type" value="Genomic_DNA"/>
</dbReference>
<reference evidence="1" key="1">
    <citation type="journal article" date="2020" name="Nature">
        <title>Giant virus diversity and host interactions through global metagenomics.</title>
        <authorList>
            <person name="Schulz F."/>
            <person name="Roux S."/>
            <person name="Paez-Espino D."/>
            <person name="Jungbluth S."/>
            <person name="Walsh D.A."/>
            <person name="Denef V.J."/>
            <person name="McMahon K.D."/>
            <person name="Konstantinidis K.T."/>
            <person name="Eloe-Fadrosh E.A."/>
            <person name="Kyrpides N.C."/>
            <person name="Woyke T."/>
        </authorList>
    </citation>
    <scope>NUCLEOTIDE SEQUENCE</scope>
    <source>
        <strain evidence="1">GVMAG-M-3300027708-5</strain>
    </source>
</reference>
<organism evidence="1">
    <name type="scientific">viral metagenome</name>
    <dbReference type="NCBI Taxonomy" id="1070528"/>
    <lineage>
        <taxon>unclassified sequences</taxon>
        <taxon>metagenomes</taxon>
        <taxon>organismal metagenomes</taxon>
    </lineage>
</organism>
<sequence length="83" mass="9990">MNIFIYLFIPPIFNLIRQYRLYPIWLKKRSDNMRIPCKVDEDCPFPSACCNDPFFPSEYCCNGWKARQLEYAYAKNVIQRSPQ</sequence>
<accession>A0A6C0JGR6</accession>
<dbReference type="AlphaFoldDB" id="A0A6C0JGR6"/>